<protein>
    <submittedName>
        <fullName evidence="2">Uncharacterized protein</fullName>
    </submittedName>
</protein>
<evidence type="ECO:0000313" key="2">
    <source>
        <dbReference type="EMBL" id="MBB4615998.1"/>
    </source>
</evidence>
<sequence>MPDQTLCGCRMLTVEDEHVLAHALATALTDAGATVVQPLGMLAGATTVIKVDVPVDGSHSRRGFAWRDGRTRRASRRWTGSRSPSLSSV</sequence>
<feature type="compositionally biased region" description="Polar residues" evidence="1">
    <location>
        <begin position="78"/>
        <end position="89"/>
    </location>
</feature>
<reference evidence="2 3" key="1">
    <citation type="submission" date="2020-08" db="EMBL/GenBank/DDBJ databases">
        <title>Genomic Encyclopedia of Type Strains, Phase IV (KMG-IV): sequencing the most valuable type-strain genomes for metagenomic binning, comparative biology and taxonomic classification.</title>
        <authorList>
            <person name="Goeker M."/>
        </authorList>
    </citation>
    <scope>NUCLEOTIDE SEQUENCE [LARGE SCALE GENOMIC DNA]</scope>
    <source>
        <strain evidence="2 3">DSM 15867</strain>
    </source>
</reference>
<dbReference type="Gene3D" id="3.40.50.2300">
    <property type="match status" value="1"/>
</dbReference>
<gene>
    <name evidence="2" type="ORF">GGQ96_000104</name>
</gene>
<name>A0A7W7AFC9_9SPHN</name>
<dbReference type="RefSeq" id="WP_184110558.1">
    <property type="nucleotide sequence ID" value="NZ_JACHNY010000001.1"/>
</dbReference>
<organism evidence="2 3">
    <name type="scientific">Sphingomonas abaci</name>
    <dbReference type="NCBI Taxonomy" id="237611"/>
    <lineage>
        <taxon>Bacteria</taxon>
        <taxon>Pseudomonadati</taxon>
        <taxon>Pseudomonadota</taxon>
        <taxon>Alphaproteobacteria</taxon>
        <taxon>Sphingomonadales</taxon>
        <taxon>Sphingomonadaceae</taxon>
        <taxon>Sphingomonas</taxon>
    </lineage>
</organism>
<proteinExistence type="predicted"/>
<dbReference type="AlphaFoldDB" id="A0A7W7AFC9"/>
<accession>A0A7W7AFC9</accession>
<dbReference type="EMBL" id="JACHNY010000001">
    <property type="protein sequence ID" value="MBB4615998.1"/>
    <property type="molecule type" value="Genomic_DNA"/>
</dbReference>
<evidence type="ECO:0000256" key="1">
    <source>
        <dbReference type="SAM" id="MobiDB-lite"/>
    </source>
</evidence>
<feature type="region of interest" description="Disordered" evidence="1">
    <location>
        <begin position="62"/>
        <end position="89"/>
    </location>
</feature>
<dbReference type="Proteomes" id="UP000574769">
    <property type="component" value="Unassembled WGS sequence"/>
</dbReference>
<evidence type="ECO:0000313" key="3">
    <source>
        <dbReference type="Proteomes" id="UP000574769"/>
    </source>
</evidence>
<comment type="caution">
    <text evidence="2">The sequence shown here is derived from an EMBL/GenBank/DDBJ whole genome shotgun (WGS) entry which is preliminary data.</text>
</comment>
<keyword evidence="3" id="KW-1185">Reference proteome</keyword>